<dbReference type="InterPro" id="IPR029016">
    <property type="entry name" value="GAF-like_dom_sf"/>
</dbReference>
<accession>A0A9W7ZJ32</accession>
<dbReference type="InterPro" id="IPR051330">
    <property type="entry name" value="Phosphatase_reg/MetRdx"/>
</dbReference>
<dbReference type="GO" id="GO:0005829">
    <property type="term" value="C:cytosol"/>
    <property type="evidence" value="ECO:0007669"/>
    <property type="project" value="TreeGrafter"/>
</dbReference>
<evidence type="ECO:0000256" key="1">
    <source>
        <dbReference type="ARBA" id="ARBA00038454"/>
    </source>
</evidence>
<dbReference type="AlphaFoldDB" id="A0A9W7ZJ32"/>
<comment type="similarity">
    <text evidence="1">Belongs to the free Met sulfoxide reductase family.</text>
</comment>
<dbReference type="PANTHER" id="PTHR21021">
    <property type="entry name" value="GAF/PUTATIVE CYTOSKELETAL PROTEIN"/>
    <property type="match status" value="1"/>
</dbReference>
<dbReference type="PANTHER" id="PTHR21021:SF15">
    <property type="entry name" value="FREE METHIONINE-R-SULFOXIDE REDUCTASE"/>
    <property type="match status" value="1"/>
</dbReference>
<dbReference type="InterPro" id="IPR000614">
    <property type="entry name" value="FRMsr_CS"/>
</dbReference>
<dbReference type="Proteomes" id="UP001150538">
    <property type="component" value="Unassembled WGS sequence"/>
</dbReference>
<dbReference type="Gene3D" id="3.30.450.40">
    <property type="match status" value="1"/>
</dbReference>
<evidence type="ECO:0000313" key="4">
    <source>
        <dbReference type="Proteomes" id="UP001150538"/>
    </source>
</evidence>
<dbReference type="Pfam" id="PF13185">
    <property type="entry name" value="GAF_2"/>
    <property type="match status" value="1"/>
</dbReference>
<dbReference type="PROSITE" id="PS01320">
    <property type="entry name" value="UPF0067"/>
    <property type="match status" value="1"/>
</dbReference>
<feature type="domain" description="GAF" evidence="2">
    <location>
        <begin position="180"/>
        <end position="288"/>
    </location>
</feature>
<reference evidence="3" key="1">
    <citation type="submission" date="2022-07" db="EMBL/GenBank/DDBJ databases">
        <title>Phylogenomic reconstructions and comparative analyses of Kickxellomycotina fungi.</title>
        <authorList>
            <person name="Reynolds N.K."/>
            <person name="Stajich J.E."/>
            <person name="Barry K."/>
            <person name="Grigoriev I.V."/>
            <person name="Crous P."/>
            <person name="Smith M.E."/>
        </authorList>
    </citation>
    <scope>NUCLEOTIDE SEQUENCE</scope>
    <source>
        <strain evidence="3">NBRC 100468</strain>
    </source>
</reference>
<dbReference type="EMBL" id="JANBPU010000587">
    <property type="protein sequence ID" value="KAJ1910367.1"/>
    <property type="molecule type" value="Genomic_DNA"/>
</dbReference>
<name>A0A9W7ZJ32_9FUNG</name>
<dbReference type="FunFam" id="3.30.450.40:FF:000008">
    <property type="entry name" value="GAF domain-containing proteins"/>
    <property type="match status" value="1"/>
</dbReference>
<proteinExistence type="inferred from homology"/>
<protein>
    <recommendedName>
        <fullName evidence="2">GAF domain-containing protein</fullName>
    </recommendedName>
</protein>
<evidence type="ECO:0000313" key="3">
    <source>
        <dbReference type="EMBL" id="KAJ1910367.1"/>
    </source>
</evidence>
<dbReference type="GO" id="GO:0033745">
    <property type="term" value="F:L-methionine-(R)-S-oxide reductase activity"/>
    <property type="evidence" value="ECO:0007669"/>
    <property type="project" value="TreeGrafter"/>
</dbReference>
<comment type="caution">
    <text evidence="3">The sequence shown here is derived from an EMBL/GenBank/DDBJ whole genome shotgun (WGS) entry which is preliminary data.</text>
</comment>
<evidence type="ECO:0000259" key="2">
    <source>
        <dbReference type="Pfam" id="PF13185"/>
    </source>
</evidence>
<dbReference type="InterPro" id="IPR003018">
    <property type="entry name" value="GAF"/>
</dbReference>
<keyword evidence="4" id="KW-1185">Reference proteome</keyword>
<gene>
    <name evidence="3" type="ORF">H4219_006225</name>
</gene>
<organism evidence="3 4">
    <name type="scientific">Mycoemilia scoparia</name>
    <dbReference type="NCBI Taxonomy" id="417184"/>
    <lineage>
        <taxon>Eukaryota</taxon>
        <taxon>Fungi</taxon>
        <taxon>Fungi incertae sedis</taxon>
        <taxon>Zoopagomycota</taxon>
        <taxon>Kickxellomycotina</taxon>
        <taxon>Kickxellomycetes</taxon>
        <taxon>Kickxellales</taxon>
        <taxon>Kickxellaceae</taxon>
        <taxon>Mycoemilia</taxon>
    </lineage>
</organism>
<dbReference type="OrthoDB" id="15735at2759"/>
<dbReference type="SUPFAM" id="SSF55781">
    <property type="entry name" value="GAF domain-like"/>
    <property type="match status" value="1"/>
</dbReference>
<sequence length="300" mass="33197">MPNINKVEQMCWVGRFSPAKYPNHAVEWDMSNSSQRMTTRGIGYHIIFANCPCEAERIGLNNVQLVLSIQNTLCPPDPSFRFYLSYYIPTYIIARLHKAINMPLIIPGLTTKLSHSAGINNDDNEEGFARSLFYQELATEAISVLGGQRNWVSNTANLASLIYNKYKDESSFKTRSVNWVGFYTVDQSAVSSDQNKLVLGPFQGKVACTEIVVGKGVCGKSAEQKASVLVDDVHKFPGHIACDPASKSELVVPLLDPKGEHLLGVLDIDSTVHNGFDEIDRIGLEFVAKILVDSTDWAQP</sequence>